<accession>A0A2P5E307</accession>
<comment type="caution">
    <text evidence="1">The sequence shown here is derived from an EMBL/GenBank/DDBJ whole genome shotgun (WGS) entry which is preliminary data.</text>
</comment>
<feature type="non-terminal residue" evidence="1">
    <location>
        <position position="1"/>
    </location>
</feature>
<reference evidence="2" key="1">
    <citation type="submission" date="2016-06" db="EMBL/GenBank/DDBJ databases">
        <title>Parallel loss of symbiosis genes in relatives of nitrogen-fixing non-legume Parasponia.</title>
        <authorList>
            <person name="Van Velzen R."/>
            <person name="Holmer R."/>
            <person name="Bu F."/>
            <person name="Rutten L."/>
            <person name="Van Zeijl A."/>
            <person name="Liu W."/>
            <person name="Santuari L."/>
            <person name="Cao Q."/>
            <person name="Sharma T."/>
            <person name="Shen D."/>
            <person name="Roswanjaya Y."/>
            <person name="Wardhani T."/>
            <person name="Kalhor M.S."/>
            <person name="Jansen J."/>
            <person name="Van den Hoogen J."/>
            <person name="Gungor B."/>
            <person name="Hartog M."/>
            <person name="Hontelez J."/>
            <person name="Verver J."/>
            <person name="Yang W.-C."/>
            <person name="Schijlen E."/>
            <person name="Repin R."/>
            <person name="Schilthuizen M."/>
            <person name="Schranz E."/>
            <person name="Heidstra R."/>
            <person name="Miyata K."/>
            <person name="Fedorova E."/>
            <person name="Kohlen W."/>
            <person name="Bisseling T."/>
            <person name="Smit S."/>
            <person name="Geurts R."/>
        </authorList>
    </citation>
    <scope>NUCLEOTIDE SEQUENCE [LARGE SCALE GENOMIC DNA]</scope>
    <source>
        <strain evidence="2">cv. RG33-2</strain>
    </source>
</reference>
<organism evidence="1 2">
    <name type="scientific">Trema orientale</name>
    <name type="common">Charcoal tree</name>
    <name type="synonym">Celtis orientalis</name>
    <dbReference type="NCBI Taxonomy" id="63057"/>
    <lineage>
        <taxon>Eukaryota</taxon>
        <taxon>Viridiplantae</taxon>
        <taxon>Streptophyta</taxon>
        <taxon>Embryophyta</taxon>
        <taxon>Tracheophyta</taxon>
        <taxon>Spermatophyta</taxon>
        <taxon>Magnoliopsida</taxon>
        <taxon>eudicotyledons</taxon>
        <taxon>Gunneridae</taxon>
        <taxon>Pentapetalae</taxon>
        <taxon>rosids</taxon>
        <taxon>fabids</taxon>
        <taxon>Rosales</taxon>
        <taxon>Cannabaceae</taxon>
        <taxon>Trema</taxon>
    </lineage>
</organism>
<gene>
    <name evidence="1" type="ORF">TorRG33x02_234600</name>
</gene>
<dbReference type="InParanoid" id="A0A2P5E307"/>
<evidence type="ECO:0000313" key="1">
    <source>
        <dbReference type="EMBL" id="PON79918.1"/>
    </source>
</evidence>
<proteinExistence type="predicted"/>
<dbReference type="EMBL" id="JXTC01000232">
    <property type="protein sequence ID" value="PON79918.1"/>
    <property type="molecule type" value="Genomic_DNA"/>
</dbReference>
<sequence>VGEIIQNSLGVTKTIKGKVLIQEQCTLRDFKIQVTPHKEKKPSMEEILMQYIAKNEALFKTKPPQ</sequence>
<protein>
    <submittedName>
        <fullName evidence="1">Uncharacterized protein</fullName>
    </submittedName>
</protein>
<name>A0A2P5E307_TREOI</name>
<evidence type="ECO:0000313" key="2">
    <source>
        <dbReference type="Proteomes" id="UP000237000"/>
    </source>
</evidence>
<dbReference type="AlphaFoldDB" id="A0A2P5E307"/>
<keyword evidence="2" id="KW-1185">Reference proteome</keyword>
<dbReference type="Proteomes" id="UP000237000">
    <property type="component" value="Unassembled WGS sequence"/>
</dbReference>